<feature type="domain" description="Nitroreductase" evidence="3">
    <location>
        <begin position="9"/>
        <end position="182"/>
    </location>
</feature>
<keyword evidence="2" id="KW-0560">Oxidoreductase</keyword>
<protein>
    <recommendedName>
        <fullName evidence="3">Nitroreductase domain-containing protein</fullName>
    </recommendedName>
</protein>
<dbReference type="OrthoDB" id="9782629at2"/>
<reference evidence="4 5" key="1">
    <citation type="submission" date="2014-12" db="EMBL/GenBank/DDBJ databases">
        <title>Draft genome sequences of 10 type strains of Lactococcus.</title>
        <authorList>
            <person name="Sun Z."/>
            <person name="Zhong Z."/>
            <person name="Liu W."/>
            <person name="Zhang W."/>
            <person name="Zhang H."/>
        </authorList>
    </citation>
    <scope>NUCLEOTIDE SEQUENCE [LARGE SCALE GENOMIC DNA]</scope>
    <source>
        <strain evidence="4 5">DSM 20686</strain>
    </source>
</reference>
<dbReference type="InterPro" id="IPR029479">
    <property type="entry name" value="Nitroreductase"/>
</dbReference>
<proteinExistence type="inferred from homology"/>
<dbReference type="STRING" id="1348632.GCA_001591745_01615"/>
<evidence type="ECO:0000256" key="2">
    <source>
        <dbReference type="ARBA" id="ARBA00023002"/>
    </source>
</evidence>
<accession>A0A2A5RX12</accession>
<sequence>MTYLTFLNDRRSVRDFDPNYSISDQEIAEMITHAANAPSSNNFQPWKIVAVTNKAKQAQLMTFAYGQKQVQDASVVFLILGEKKRYDIDKIMTFNVEHAIITAEERPYKTKRVHEYLRLHPEDIGIQGLKFDLGLFSMNLMHVVRAFGYDSVPMRGVDFDKINAYLSLSDDYDAMLLLPVGKALKPGHPHVRYPLASFFTHIKS</sequence>
<dbReference type="Pfam" id="PF00881">
    <property type="entry name" value="Nitroreductase"/>
    <property type="match status" value="1"/>
</dbReference>
<dbReference type="RefSeq" id="WP_068164297.1">
    <property type="nucleotide sequence ID" value="NZ_JXJX01000012.1"/>
</dbReference>
<organism evidence="4 5">
    <name type="scientific">Pseudolactococcus plantarum</name>
    <dbReference type="NCBI Taxonomy" id="1365"/>
    <lineage>
        <taxon>Bacteria</taxon>
        <taxon>Bacillati</taxon>
        <taxon>Bacillota</taxon>
        <taxon>Bacilli</taxon>
        <taxon>Lactobacillales</taxon>
        <taxon>Streptococcaceae</taxon>
        <taxon>Pseudolactococcus</taxon>
    </lineage>
</organism>
<evidence type="ECO:0000313" key="5">
    <source>
        <dbReference type="Proteomes" id="UP000242246"/>
    </source>
</evidence>
<comment type="similarity">
    <text evidence="1">Belongs to the nitroreductase family.</text>
</comment>
<keyword evidence="5" id="KW-1185">Reference proteome</keyword>
<dbReference type="EMBL" id="JXJX01000012">
    <property type="protein sequence ID" value="PCS05708.1"/>
    <property type="molecule type" value="Genomic_DNA"/>
</dbReference>
<dbReference type="AlphaFoldDB" id="A0A2A5RX12"/>
<name>A0A2A5RX12_9LACT</name>
<gene>
    <name evidence="4" type="ORF">RU87_GL000418</name>
</gene>
<evidence type="ECO:0000313" key="4">
    <source>
        <dbReference type="EMBL" id="PCS05708.1"/>
    </source>
</evidence>
<comment type="caution">
    <text evidence="4">The sequence shown here is derived from an EMBL/GenBank/DDBJ whole genome shotgun (WGS) entry which is preliminary data.</text>
</comment>
<evidence type="ECO:0000259" key="3">
    <source>
        <dbReference type="Pfam" id="PF00881"/>
    </source>
</evidence>
<dbReference type="CDD" id="cd02137">
    <property type="entry name" value="MhqN-like"/>
    <property type="match status" value="1"/>
</dbReference>
<dbReference type="Proteomes" id="UP000242246">
    <property type="component" value="Unassembled WGS sequence"/>
</dbReference>
<evidence type="ECO:0000256" key="1">
    <source>
        <dbReference type="ARBA" id="ARBA00007118"/>
    </source>
</evidence>
<dbReference type="PANTHER" id="PTHR43673">
    <property type="entry name" value="NAD(P)H NITROREDUCTASE YDGI-RELATED"/>
    <property type="match status" value="1"/>
</dbReference>
<dbReference type="SUPFAM" id="SSF55469">
    <property type="entry name" value="FMN-dependent nitroreductase-like"/>
    <property type="match status" value="1"/>
</dbReference>
<dbReference type="GO" id="GO:0016491">
    <property type="term" value="F:oxidoreductase activity"/>
    <property type="evidence" value="ECO:0007669"/>
    <property type="project" value="UniProtKB-KW"/>
</dbReference>
<dbReference type="InterPro" id="IPR000415">
    <property type="entry name" value="Nitroreductase-like"/>
</dbReference>
<dbReference type="PANTHER" id="PTHR43673:SF10">
    <property type="entry name" value="NADH DEHYDROGENASE_NAD(P)H NITROREDUCTASE XCC3605-RELATED"/>
    <property type="match status" value="1"/>
</dbReference>
<dbReference type="Gene3D" id="3.40.109.10">
    <property type="entry name" value="NADH Oxidase"/>
    <property type="match status" value="1"/>
</dbReference>